<reference evidence="1" key="1">
    <citation type="submission" date="2021-01" db="EMBL/GenBank/DDBJ databases">
        <title>Whole genome shotgun sequence of Planotetraspora thailandica NBRC 104271.</title>
        <authorList>
            <person name="Komaki H."/>
            <person name="Tamura T."/>
        </authorList>
    </citation>
    <scope>NUCLEOTIDE SEQUENCE</scope>
    <source>
        <strain evidence="1">NBRC 104271</strain>
    </source>
</reference>
<evidence type="ECO:0000313" key="2">
    <source>
        <dbReference type="Proteomes" id="UP000605992"/>
    </source>
</evidence>
<accession>A0A8J3VE70</accession>
<dbReference type="Proteomes" id="UP000605992">
    <property type="component" value="Unassembled WGS sequence"/>
</dbReference>
<protein>
    <submittedName>
        <fullName evidence="1">Uncharacterized protein</fullName>
    </submittedName>
</protein>
<organism evidence="1 2">
    <name type="scientific">Planotetraspora thailandica</name>
    <dbReference type="NCBI Taxonomy" id="487172"/>
    <lineage>
        <taxon>Bacteria</taxon>
        <taxon>Bacillati</taxon>
        <taxon>Actinomycetota</taxon>
        <taxon>Actinomycetes</taxon>
        <taxon>Streptosporangiales</taxon>
        <taxon>Streptosporangiaceae</taxon>
        <taxon>Planotetraspora</taxon>
    </lineage>
</organism>
<proteinExistence type="predicted"/>
<dbReference type="AlphaFoldDB" id="A0A8J3VE70"/>
<name>A0A8J3VE70_9ACTN</name>
<keyword evidence="2" id="KW-1185">Reference proteome</keyword>
<comment type="caution">
    <text evidence="1">The sequence shown here is derived from an EMBL/GenBank/DDBJ whole genome shotgun (WGS) entry which is preliminary data.</text>
</comment>
<sequence length="100" mass="10691">MKRPCGYPRPGAAAGHAIVDIRCALHTGTGKLPIKHPPCLCERGKETTPFPLALILRRPRLGPPLADRAPRATGFAAASPFDVATITERDPWGRSSGVKE</sequence>
<evidence type="ECO:0000313" key="1">
    <source>
        <dbReference type="EMBL" id="GII56370.1"/>
    </source>
</evidence>
<gene>
    <name evidence="1" type="ORF">Pth03_47590</name>
</gene>
<dbReference type="EMBL" id="BOOR01000035">
    <property type="protein sequence ID" value="GII56370.1"/>
    <property type="molecule type" value="Genomic_DNA"/>
</dbReference>